<proteinExistence type="predicted"/>
<evidence type="ECO:0000313" key="2">
    <source>
        <dbReference type="Proteomes" id="UP001165960"/>
    </source>
</evidence>
<evidence type="ECO:0000313" key="1">
    <source>
        <dbReference type="EMBL" id="KAJ9063761.1"/>
    </source>
</evidence>
<dbReference type="Proteomes" id="UP001165960">
    <property type="component" value="Unassembled WGS sequence"/>
</dbReference>
<accession>A0ACC2SNC7</accession>
<gene>
    <name evidence="1" type="primary">LEA1_2</name>
    <name evidence="1" type="ORF">DSO57_1037635</name>
</gene>
<protein>
    <submittedName>
        <fullName evidence="1">U2 snRNP complex subunit</fullName>
    </submittedName>
</protein>
<organism evidence="1 2">
    <name type="scientific">Entomophthora muscae</name>
    <dbReference type="NCBI Taxonomy" id="34485"/>
    <lineage>
        <taxon>Eukaryota</taxon>
        <taxon>Fungi</taxon>
        <taxon>Fungi incertae sedis</taxon>
        <taxon>Zoopagomycota</taxon>
        <taxon>Entomophthoromycotina</taxon>
        <taxon>Entomophthoromycetes</taxon>
        <taxon>Entomophthorales</taxon>
        <taxon>Entomophthoraceae</taxon>
        <taxon>Entomophthora</taxon>
    </lineage>
</organism>
<comment type="caution">
    <text evidence="1">The sequence shown here is derived from an EMBL/GenBank/DDBJ whole genome shotgun (WGS) entry which is preliminary data.</text>
</comment>
<sequence length="225" mass="24754">MRLTPDTIHDSPCHLNPLGDRELDLRGLKVPEIENLGVTKDLNDTIDLSDNDLRHLHNFPLLRRLKSLLLSNNRISSLDSSLGQQLPNLTTLVLTNNSIEGLESLEPLASLKKLTHLSLFNNPVTKNQNYRMWCIFRFPSVRFLDFTHVKDKERKAAKLLFVAPDGSQTALAASIASVVPAKTFDAGSGLATKAAPVAPTQALQSMSIEDQQRIRASLANAASLV</sequence>
<reference evidence="1" key="1">
    <citation type="submission" date="2022-04" db="EMBL/GenBank/DDBJ databases">
        <title>Genome of the entomopathogenic fungus Entomophthora muscae.</title>
        <authorList>
            <person name="Elya C."/>
            <person name="Lovett B.R."/>
            <person name="Lee E."/>
            <person name="Macias A.M."/>
            <person name="Hajek A.E."/>
            <person name="De Bivort B.L."/>
            <person name="Kasson M.T."/>
            <person name="De Fine Licht H.H."/>
            <person name="Stajich J.E."/>
        </authorList>
    </citation>
    <scope>NUCLEOTIDE SEQUENCE</scope>
    <source>
        <strain evidence="1">Berkeley</strain>
    </source>
</reference>
<dbReference type="EMBL" id="QTSX02004675">
    <property type="protein sequence ID" value="KAJ9063761.1"/>
    <property type="molecule type" value="Genomic_DNA"/>
</dbReference>
<keyword evidence="2" id="KW-1185">Reference proteome</keyword>
<name>A0ACC2SNC7_9FUNG</name>